<proteinExistence type="evidence at transcript level"/>
<evidence type="ECO:0000256" key="9">
    <source>
        <dbReference type="ARBA" id="ARBA00079812"/>
    </source>
</evidence>
<gene>
    <name evidence="11" type="primary">235L</name>
</gene>
<dbReference type="PANTHER" id="PTHR43861">
    <property type="entry name" value="TRANS-ACONITATE 2-METHYLTRANSFERASE-RELATED"/>
    <property type="match status" value="1"/>
</dbReference>
<accession>W8BZU3</accession>
<dbReference type="PANTHER" id="PTHR43861:SF1">
    <property type="entry name" value="TRANS-ACONITATE 2-METHYLTRANSFERASE"/>
    <property type="match status" value="1"/>
</dbReference>
<evidence type="ECO:0000256" key="8">
    <source>
        <dbReference type="ARBA" id="ARBA00072312"/>
    </source>
</evidence>
<evidence type="ECO:0000313" key="11">
    <source>
        <dbReference type="EMBL" id="JAC04898.1"/>
    </source>
</evidence>
<reference evidence="11" key="2">
    <citation type="journal article" date="2014" name="BMC Genomics">
        <title>A genomic perspective to assessing quality of mass-reared SIT flies used in Mediterranean fruit fly (Ceratitis capitata) eradication in California.</title>
        <authorList>
            <person name="Calla B."/>
            <person name="Hall B."/>
            <person name="Hou S."/>
            <person name="Geib S.M."/>
        </authorList>
    </citation>
    <scope>NUCLEOTIDE SEQUENCE</scope>
</reference>
<dbReference type="GO" id="GO:0032259">
    <property type="term" value="P:methylation"/>
    <property type="evidence" value="ECO:0007669"/>
    <property type="project" value="UniProtKB-KW"/>
</dbReference>
<dbReference type="GO" id="GO:0019010">
    <property type="term" value="F:farnesoic acid O-methyltransferase activity"/>
    <property type="evidence" value="ECO:0007669"/>
    <property type="project" value="UniProtKB-EC"/>
</dbReference>
<dbReference type="FunFam" id="3.40.50.150:FF:000539">
    <property type="entry name" value="juvenile hormone acid O-methyltransferase"/>
    <property type="match status" value="1"/>
</dbReference>
<dbReference type="OrthoDB" id="8300214at2759"/>
<dbReference type="InterPro" id="IPR029063">
    <property type="entry name" value="SAM-dependent_MTases_sf"/>
</dbReference>
<feature type="domain" description="Methyltransferase type 12" evidence="10">
    <location>
        <begin position="40"/>
        <end position="138"/>
    </location>
</feature>
<evidence type="ECO:0000256" key="6">
    <source>
        <dbReference type="ARBA" id="ARBA00058797"/>
    </source>
</evidence>
<comment type="similarity">
    <text evidence="1">Belongs to the methyltransferase superfamily.</text>
</comment>
<comment type="function">
    <text evidence="6">O-methyltransferase that transfers a methyl group from S-adenosyl-L-methionine (SAM) to the carboxyl group of juvenile hormone acids to produce active juvenile hormones in the corpora allata, the last step during juvenile hormone biosynthesis. Also able to methylate farnesoate to methyl farnesoate.</text>
</comment>
<evidence type="ECO:0000256" key="2">
    <source>
        <dbReference type="ARBA" id="ARBA00022603"/>
    </source>
</evidence>
<evidence type="ECO:0000259" key="10">
    <source>
        <dbReference type="Pfam" id="PF08242"/>
    </source>
</evidence>
<evidence type="ECO:0000256" key="5">
    <source>
        <dbReference type="ARBA" id="ARBA00051694"/>
    </source>
</evidence>
<dbReference type="AlphaFoldDB" id="W8BZU3"/>
<dbReference type="Gene3D" id="3.40.50.150">
    <property type="entry name" value="Vaccinia Virus protein VP39"/>
    <property type="match status" value="1"/>
</dbReference>
<comment type="catalytic activity">
    <reaction evidence="5">
        <text>(2E,6E)-farnesoate + S-adenosyl-L-methionine = methyl (2E,6E)-farnesoate + S-adenosyl-L-homocysteine</text>
        <dbReference type="Rhea" id="RHEA:43700"/>
        <dbReference type="ChEBI" id="CHEBI:57856"/>
        <dbReference type="ChEBI" id="CHEBI:59789"/>
        <dbReference type="ChEBI" id="CHEBI:80535"/>
        <dbReference type="ChEBI" id="CHEBI:83276"/>
        <dbReference type="EC" id="2.1.1.325"/>
    </reaction>
</comment>
<dbReference type="EC" id="2.1.1.325" evidence="7"/>
<dbReference type="InterPro" id="IPR013217">
    <property type="entry name" value="Methyltransf_12"/>
</dbReference>
<keyword evidence="2 11" id="KW-0489">Methyltransferase</keyword>
<evidence type="ECO:0000256" key="1">
    <source>
        <dbReference type="ARBA" id="ARBA00008361"/>
    </source>
</evidence>
<protein>
    <recommendedName>
        <fullName evidence="8">Juvenile hormone acid O-methyltransferase</fullName>
        <ecNumber evidence="7">2.1.1.325</ecNumber>
    </recommendedName>
    <alternativeName>
        <fullName evidence="9">Juvenile hormone acid methyltransferase</fullName>
    </alternativeName>
</protein>
<keyword evidence="3 11" id="KW-0808">Transferase</keyword>
<evidence type="ECO:0000256" key="3">
    <source>
        <dbReference type="ARBA" id="ARBA00022679"/>
    </source>
</evidence>
<comment type="catalytic activity">
    <reaction evidence="4">
        <text>juvenile hormone III carboxylate + S-adenosyl-L-methionine = juvenile hormone III + S-adenosyl-L-homocysteine</text>
        <dbReference type="Rhea" id="RHEA:43720"/>
        <dbReference type="ChEBI" id="CHEBI:27493"/>
        <dbReference type="ChEBI" id="CHEBI:57856"/>
        <dbReference type="ChEBI" id="CHEBI:59789"/>
        <dbReference type="ChEBI" id="CHEBI:83274"/>
        <dbReference type="EC" id="2.1.1.325"/>
    </reaction>
</comment>
<evidence type="ECO:0000256" key="4">
    <source>
        <dbReference type="ARBA" id="ARBA00050595"/>
    </source>
</evidence>
<dbReference type="SUPFAM" id="SSF53335">
    <property type="entry name" value="S-adenosyl-L-methionine-dependent methyltransferases"/>
    <property type="match status" value="1"/>
</dbReference>
<sequence length="300" mass="35044">MNHASLYHRASAVQRRDAKQIFEEFYDIMQWRRDGGDKIIDVGSGSGNVLMENIYPLFPPNFDEVMSTDCSEKMVEFARKNYGETERAIFEVLDIACKEIPEHLNGRFDHVLSFYCLHWVQDQRLALENMNKLLRVDGGDILLAFLATNPIYDVYLTLAEREKWRCYMKDTMKFISPLHLSDDPGAEFKKLLDETGYEDIAVQIREEVFIYEGTQKVKDNIRAICPFLQFMPESKHEEFLEDITICVDDMKLREYDSEKDDYNFITPYKLVVVYARKSVKSEKPKSCDVDEPNKQACSTL</sequence>
<reference evidence="11" key="1">
    <citation type="submission" date="2013-07" db="EMBL/GenBank/DDBJ databases">
        <authorList>
            <person name="Geib S."/>
        </authorList>
    </citation>
    <scope>NUCLEOTIDE SEQUENCE</scope>
</reference>
<organism evidence="11">
    <name type="scientific">Ceratitis capitata</name>
    <name type="common">Mediterranean fruit fly</name>
    <name type="synonym">Tephritis capitata</name>
    <dbReference type="NCBI Taxonomy" id="7213"/>
    <lineage>
        <taxon>Eukaryota</taxon>
        <taxon>Metazoa</taxon>
        <taxon>Ecdysozoa</taxon>
        <taxon>Arthropoda</taxon>
        <taxon>Hexapoda</taxon>
        <taxon>Insecta</taxon>
        <taxon>Pterygota</taxon>
        <taxon>Neoptera</taxon>
        <taxon>Endopterygota</taxon>
        <taxon>Diptera</taxon>
        <taxon>Brachycera</taxon>
        <taxon>Muscomorpha</taxon>
        <taxon>Tephritoidea</taxon>
        <taxon>Tephritidae</taxon>
        <taxon>Ceratitis</taxon>
        <taxon>Ceratitis</taxon>
    </lineage>
</organism>
<dbReference type="GO" id="GO:0006718">
    <property type="term" value="P:juvenile hormone biosynthetic process"/>
    <property type="evidence" value="ECO:0007669"/>
    <property type="project" value="UniProtKB-ARBA"/>
</dbReference>
<dbReference type="EMBL" id="GAMC01001658">
    <property type="protein sequence ID" value="JAC04898.1"/>
    <property type="molecule type" value="mRNA"/>
</dbReference>
<dbReference type="CDD" id="cd02440">
    <property type="entry name" value="AdoMet_MTases"/>
    <property type="match status" value="1"/>
</dbReference>
<name>W8BZU3_CERCA</name>
<dbReference type="Pfam" id="PF08242">
    <property type="entry name" value="Methyltransf_12"/>
    <property type="match status" value="1"/>
</dbReference>
<evidence type="ECO:0000256" key="7">
    <source>
        <dbReference type="ARBA" id="ARBA00066747"/>
    </source>
</evidence>